<dbReference type="SUPFAM" id="SSF117281">
    <property type="entry name" value="Kelch motif"/>
    <property type="match status" value="1"/>
</dbReference>
<feature type="transmembrane region" description="Helical" evidence="4">
    <location>
        <begin position="479"/>
        <end position="505"/>
    </location>
</feature>
<keyword evidence="4" id="KW-1133">Transmembrane helix</keyword>
<accession>W7I751</accession>
<dbReference type="InterPro" id="IPR015915">
    <property type="entry name" value="Kelch-typ_b-propeller"/>
</dbReference>
<evidence type="ECO:0008006" key="8">
    <source>
        <dbReference type="Google" id="ProtNLM"/>
    </source>
</evidence>
<keyword evidence="2" id="KW-0677">Repeat</keyword>
<gene>
    <name evidence="6" type="ORF">DRE_06438</name>
</gene>
<evidence type="ECO:0000313" key="7">
    <source>
        <dbReference type="Proteomes" id="UP000024837"/>
    </source>
</evidence>
<keyword evidence="1" id="KW-0880">Kelch repeat</keyword>
<dbReference type="OrthoDB" id="10251809at2759"/>
<feature type="region of interest" description="Disordered" evidence="3">
    <location>
        <begin position="650"/>
        <end position="669"/>
    </location>
</feature>
<dbReference type="PANTHER" id="PTHR46093">
    <property type="entry name" value="ACYL-COA-BINDING DOMAIN-CONTAINING PROTEIN 5"/>
    <property type="match status" value="1"/>
</dbReference>
<feature type="compositionally biased region" description="Low complexity" evidence="3">
    <location>
        <begin position="565"/>
        <end position="581"/>
    </location>
</feature>
<dbReference type="PANTHER" id="PTHR46093:SF18">
    <property type="entry name" value="FIBRONECTIN TYPE-III DOMAIN-CONTAINING PROTEIN"/>
    <property type="match status" value="1"/>
</dbReference>
<proteinExistence type="predicted"/>
<dbReference type="HOGENOM" id="CLU_425137_0_0_1"/>
<dbReference type="InterPro" id="IPR011043">
    <property type="entry name" value="Gal_Oxase/kelch_b-propeller"/>
</dbReference>
<evidence type="ECO:0000256" key="5">
    <source>
        <dbReference type="SAM" id="SignalP"/>
    </source>
</evidence>
<feature type="compositionally biased region" description="Polar residues" evidence="3">
    <location>
        <begin position="660"/>
        <end position="669"/>
    </location>
</feature>
<dbReference type="Pfam" id="PF24681">
    <property type="entry name" value="Kelch_KLHDC2_KLHL20_DRC7"/>
    <property type="match status" value="1"/>
</dbReference>
<dbReference type="SUPFAM" id="SSF50965">
    <property type="entry name" value="Galactose oxidase, central domain"/>
    <property type="match status" value="1"/>
</dbReference>
<dbReference type="Gene3D" id="2.120.10.80">
    <property type="entry name" value="Kelch-type beta propeller"/>
    <property type="match status" value="2"/>
</dbReference>
<evidence type="ECO:0000256" key="4">
    <source>
        <dbReference type="SAM" id="Phobius"/>
    </source>
</evidence>
<evidence type="ECO:0000313" key="6">
    <source>
        <dbReference type="EMBL" id="EWC44800.1"/>
    </source>
</evidence>
<protein>
    <recommendedName>
        <fullName evidence="8">Kelch repeat-containing protein</fullName>
    </recommendedName>
</protein>
<keyword evidence="5" id="KW-0732">Signal</keyword>
<dbReference type="Proteomes" id="UP000024837">
    <property type="component" value="Unassembled WGS sequence"/>
</dbReference>
<sequence length="669" mass="73266">MAPKCRRSRELFTALAALFIGAEAQLRLEDGLCQRFGHQSTLVGDKLILAGGFRVVRNPGSNNATEQATNDFQSLDLGSGGSRFRLSSDSTSGSAPWQSINYTVSGASGLPKVANGAMFRSGDDLYIYEGRLPEIGPDASSSLWKYTNSTSVWAQELTWTHANPSLPNRVSRGAGLTVGDRGIGVYLGGARIFVNESATPKSGNWVYPSTEQVTTFDLRTLNRTTAGLPDSQKRAGAALGFLPIGTEGAIIGIGGTLENDKIRETGNVTNIPRDSFRSSDISLSPMQRVWIMDLATRKWYSQSTFGQYIPDNRMEHCIAVASAPDNSSHNIYMFGGSSGSSFLDRRADKYYNDLYILSIPSFRWIRRTFEASDNAPAGRVQHTCHVYGNKLIVLGGATQGPTDQCSWDEINVLDMTSLNWVREYWYTPTNYSVPALVMGSISNNGVVQSDPVNGWDDHDLEALFVEAGYSTSNRPKSTAVIAAVAGGVAGGIILLLVAAAAFVHFKRKYTQSKRKRWDQSLTQTKTAYDPSGYPPSYDHRDVLSQSQSQGRGRNPSHDTGALELSSSPTRSVSSSTYDSGTGYAHPGQLWRNSYYSVEASDADMEEREDDEARLISRQQQVPDGYFEMGLPARTRTERFELGDGDLSEPRIKEAWEAASPVSSRHGTWR</sequence>
<organism evidence="6 7">
    <name type="scientific">Drechslerella stenobrocha 248</name>
    <dbReference type="NCBI Taxonomy" id="1043628"/>
    <lineage>
        <taxon>Eukaryota</taxon>
        <taxon>Fungi</taxon>
        <taxon>Dikarya</taxon>
        <taxon>Ascomycota</taxon>
        <taxon>Pezizomycotina</taxon>
        <taxon>Orbiliomycetes</taxon>
        <taxon>Orbiliales</taxon>
        <taxon>Orbiliaceae</taxon>
        <taxon>Drechslerella</taxon>
    </lineage>
</organism>
<evidence type="ECO:0000256" key="1">
    <source>
        <dbReference type="ARBA" id="ARBA00022441"/>
    </source>
</evidence>
<evidence type="ECO:0000256" key="2">
    <source>
        <dbReference type="ARBA" id="ARBA00022737"/>
    </source>
</evidence>
<evidence type="ECO:0000256" key="3">
    <source>
        <dbReference type="SAM" id="MobiDB-lite"/>
    </source>
</evidence>
<feature type="region of interest" description="Disordered" evidence="3">
    <location>
        <begin position="516"/>
        <end position="582"/>
    </location>
</feature>
<keyword evidence="4" id="KW-0472">Membrane</keyword>
<dbReference type="AlphaFoldDB" id="W7I751"/>
<keyword evidence="4" id="KW-0812">Transmembrane</keyword>
<feature type="chain" id="PRO_5004895729" description="Kelch repeat-containing protein" evidence="5">
    <location>
        <begin position="25"/>
        <end position="669"/>
    </location>
</feature>
<name>W7I751_9PEZI</name>
<reference evidence="6 7" key="1">
    <citation type="submission" date="2013-05" db="EMBL/GenBank/DDBJ databases">
        <title>Drechslerella stenobrocha genome reveals carnivorous origination and mechanical trapping mechanism of predatory fungi.</title>
        <authorList>
            <person name="Liu X."/>
            <person name="Zhang W."/>
            <person name="Liu K."/>
        </authorList>
    </citation>
    <scope>NUCLEOTIDE SEQUENCE [LARGE SCALE GENOMIC DNA]</scope>
    <source>
        <strain evidence="6 7">248</strain>
    </source>
</reference>
<dbReference type="EMBL" id="KI966434">
    <property type="protein sequence ID" value="EWC44800.1"/>
    <property type="molecule type" value="Genomic_DNA"/>
</dbReference>
<feature type="signal peptide" evidence="5">
    <location>
        <begin position="1"/>
        <end position="24"/>
    </location>
</feature>
<keyword evidence="7" id="KW-1185">Reference proteome</keyword>